<protein>
    <submittedName>
        <fullName evidence="6">Aldehyde dehydrogenase</fullName>
    </submittedName>
</protein>
<accession>A0A423PW37</accession>
<dbReference type="InterPro" id="IPR015590">
    <property type="entry name" value="Aldehyde_DH_dom"/>
</dbReference>
<evidence type="ECO:0000256" key="4">
    <source>
        <dbReference type="RuleBase" id="RU003345"/>
    </source>
</evidence>
<reference evidence="6 7" key="1">
    <citation type="submission" date="2013-10" db="EMBL/GenBank/DDBJ databases">
        <title>Salinisphaera halophila YIM 95161 Genome Sequencing.</title>
        <authorList>
            <person name="Lai Q."/>
            <person name="Li C."/>
            <person name="Shao Z."/>
        </authorList>
    </citation>
    <scope>NUCLEOTIDE SEQUENCE [LARGE SCALE GENOMIC DNA]</scope>
    <source>
        <strain evidence="6 7">YIM 95161</strain>
    </source>
</reference>
<evidence type="ECO:0000259" key="5">
    <source>
        <dbReference type="Pfam" id="PF00171"/>
    </source>
</evidence>
<feature type="active site" evidence="3">
    <location>
        <position position="251"/>
    </location>
</feature>
<dbReference type="Gene3D" id="3.40.309.10">
    <property type="entry name" value="Aldehyde Dehydrogenase, Chain A, domain 2"/>
    <property type="match status" value="1"/>
</dbReference>
<evidence type="ECO:0000313" key="6">
    <source>
        <dbReference type="EMBL" id="ROO29828.1"/>
    </source>
</evidence>
<evidence type="ECO:0000256" key="3">
    <source>
        <dbReference type="PROSITE-ProRule" id="PRU10007"/>
    </source>
</evidence>
<dbReference type="InterPro" id="IPR016162">
    <property type="entry name" value="Ald_DH_N"/>
</dbReference>
<dbReference type="InterPro" id="IPR016161">
    <property type="entry name" value="Ald_DH/histidinol_DH"/>
</dbReference>
<dbReference type="InterPro" id="IPR016163">
    <property type="entry name" value="Ald_DH_C"/>
</dbReference>
<keyword evidence="2 4" id="KW-0560">Oxidoreductase</keyword>
<name>A0A423PW37_9GAMM</name>
<dbReference type="Pfam" id="PF00171">
    <property type="entry name" value="Aldedh"/>
    <property type="match status" value="1"/>
</dbReference>
<evidence type="ECO:0000313" key="7">
    <source>
        <dbReference type="Proteomes" id="UP000285123"/>
    </source>
</evidence>
<dbReference type="SUPFAM" id="SSF53720">
    <property type="entry name" value="ALDH-like"/>
    <property type="match status" value="1"/>
</dbReference>
<dbReference type="FunFam" id="3.40.605.10:FF:000007">
    <property type="entry name" value="NAD/NADP-dependent betaine aldehyde dehydrogenase"/>
    <property type="match status" value="1"/>
</dbReference>
<dbReference type="Gene3D" id="3.40.605.10">
    <property type="entry name" value="Aldehyde Dehydrogenase, Chain A, domain 1"/>
    <property type="match status" value="1"/>
</dbReference>
<dbReference type="PROSITE" id="PS00687">
    <property type="entry name" value="ALDEHYDE_DEHYDR_GLU"/>
    <property type="match status" value="1"/>
</dbReference>
<dbReference type="PANTHER" id="PTHR11699">
    <property type="entry name" value="ALDEHYDE DEHYDROGENASE-RELATED"/>
    <property type="match status" value="1"/>
</dbReference>
<evidence type="ECO:0000256" key="1">
    <source>
        <dbReference type="ARBA" id="ARBA00009986"/>
    </source>
</evidence>
<comment type="caution">
    <text evidence="6">The sequence shown here is derived from an EMBL/GenBank/DDBJ whole genome shotgun (WGS) entry which is preliminary data.</text>
</comment>
<dbReference type="EMBL" id="AYKF01000078">
    <property type="protein sequence ID" value="ROO29828.1"/>
    <property type="molecule type" value="Genomic_DNA"/>
</dbReference>
<dbReference type="Proteomes" id="UP000285123">
    <property type="component" value="Unassembled WGS sequence"/>
</dbReference>
<dbReference type="GO" id="GO:0016620">
    <property type="term" value="F:oxidoreductase activity, acting on the aldehyde or oxo group of donors, NAD or NADP as acceptor"/>
    <property type="evidence" value="ECO:0007669"/>
    <property type="project" value="InterPro"/>
</dbReference>
<dbReference type="AlphaFoldDB" id="A0A423PW37"/>
<comment type="similarity">
    <text evidence="1 4">Belongs to the aldehyde dehydrogenase family.</text>
</comment>
<feature type="domain" description="Aldehyde dehydrogenase" evidence="5">
    <location>
        <begin position="17"/>
        <end position="476"/>
    </location>
</feature>
<sequence length="489" mass="52018">MSDMTTLHYINAKAVSSENNAIAESFNPNNGELVGTFADGGRREAEAAAESARHAFFASDWAQQPRQRAAVLLAFAEGVEKRQRELATLMAQETGKLFKAAWAELSGTVSELRFYAGLARTIFGRTTEVEPGSLSLLMREPAGVAGIIVPWNAPAILLVRSLAPAMAAGCTSVVKLSPQSALFQSALLQCLAEIDSLPAGVVNWFAETGRQGGEALVDSPHVDVISFTGSSPVGQAIMASAAPTLKRLNLELGGKAPCVVCADADPQAIAPRLAAAATIASGQQCTAADRVLVHESLLDPMRDALVSALRAIRVGSAMAEDSQMGPLIDCESRDRIRQRVDQSRADGEVILEGDIPAHTPEGGAFLSPSLVEVEDVNSPCIQEEFFGPILNLESFDTDEEAVSRANVSRFGLAASVWTHDGARAMRISRALRSGTVWINDHNKLFPEAETGGFGASGFGRLHGAEAMMEFLETKHVYQDVGRIKGADFD</sequence>
<organism evidence="6 7">
    <name type="scientific">Salinisphaera orenii YIM 95161</name>
    <dbReference type="NCBI Taxonomy" id="1051139"/>
    <lineage>
        <taxon>Bacteria</taxon>
        <taxon>Pseudomonadati</taxon>
        <taxon>Pseudomonadota</taxon>
        <taxon>Gammaproteobacteria</taxon>
        <taxon>Salinisphaerales</taxon>
        <taxon>Salinisphaeraceae</taxon>
        <taxon>Salinisphaera</taxon>
    </lineage>
</organism>
<evidence type="ECO:0000256" key="2">
    <source>
        <dbReference type="ARBA" id="ARBA00023002"/>
    </source>
</evidence>
<gene>
    <name evidence="6" type="ORF">SAHL_08630</name>
</gene>
<dbReference type="InterPro" id="IPR029510">
    <property type="entry name" value="Ald_DH_CS_GLU"/>
</dbReference>
<proteinExistence type="inferred from homology"/>